<feature type="compositionally biased region" description="Basic and acidic residues" evidence="2">
    <location>
        <begin position="23"/>
        <end position="34"/>
    </location>
</feature>
<dbReference type="InterPro" id="IPR027801">
    <property type="entry name" value="CENP-P"/>
</dbReference>
<sequence>MPLVESTLARDLAPVDGGLTDTEAGKLTEREEVRNPSTSLSLPGTKVTWAERMEDEYETEILQLCEEIAALEAEKENIEREVSVQYGQELSNVLGAIEEDDGRSRKDTSKLMDDIEKMEKNLARQTKLNGITLTACRVKTIEKSKTKVVQQHRLMGHCCHLSFQVQFEIIETQVEDTFIRKVMNLSIVMDGNEIKDITSVVSRVEETKSLLLFFRILKSFSANCEHRSKTFQHFKEKYPDMVSLPEGCQSELMLIQSPKLQGCTMCIFWDIEVTLEGDVRPKLDLLMKMPEKAMRMDSKNIVENAPDYFLNLLRILGPEASIESVIKTVCV</sequence>
<dbReference type="AlphaFoldDB" id="A0A6P8F764"/>
<feature type="region of interest" description="Disordered" evidence="2">
    <location>
        <begin position="14"/>
        <end position="40"/>
    </location>
</feature>
<evidence type="ECO:0000313" key="4">
    <source>
        <dbReference type="RefSeq" id="XP_031424348.1"/>
    </source>
</evidence>
<name>A0A6P8F764_CLUHA</name>
<evidence type="ECO:0000313" key="3">
    <source>
        <dbReference type="Proteomes" id="UP000515152"/>
    </source>
</evidence>
<keyword evidence="3" id="KW-1185">Reference proteome</keyword>
<dbReference type="Proteomes" id="UP000515152">
    <property type="component" value="Chromosome 5"/>
</dbReference>
<dbReference type="RefSeq" id="XP_031424348.1">
    <property type="nucleotide sequence ID" value="XM_031568488.1"/>
</dbReference>
<organism evidence="3 4">
    <name type="scientific">Clupea harengus</name>
    <name type="common">Atlantic herring</name>
    <dbReference type="NCBI Taxonomy" id="7950"/>
    <lineage>
        <taxon>Eukaryota</taxon>
        <taxon>Metazoa</taxon>
        <taxon>Chordata</taxon>
        <taxon>Craniata</taxon>
        <taxon>Vertebrata</taxon>
        <taxon>Euteleostomi</taxon>
        <taxon>Actinopterygii</taxon>
        <taxon>Neopterygii</taxon>
        <taxon>Teleostei</taxon>
        <taxon>Clupei</taxon>
        <taxon>Clupeiformes</taxon>
        <taxon>Clupeoidei</taxon>
        <taxon>Clupeidae</taxon>
        <taxon>Clupea</taxon>
    </lineage>
</organism>
<dbReference type="KEGG" id="char:116220598"/>
<dbReference type="GO" id="GO:0034080">
    <property type="term" value="P:CENP-A containing chromatin assembly"/>
    <property type="evidence" value="ECO:0007669"/>
    <property type="project" value="InterPro"/>
</dbReference>
<dbReference type="PANTHER" id="PTHR28577:SF1">
    <property type="entry name" value="CENTROMERE PROTEIN P"/>
    <property type="match status" value="1"/>
</dbReference>
<protein>
    <submittedName>
        <fullName evidence="4">Centromere protein P isoform X1</fullName>
    </submittedName>
</protein>
<dbReference type="Pfam" id="PF13096">
    <property type="entry name" value="CENP-P"/>
    <property type="match status" value="1"/>
</dbReference>
<dbReference type="GeneID" id="116220598"/>
<dbReference type="PANTHER" id="PTHR28577">
    <property type="entry name" value="CENTROMERE PROTEIN P"/>
    <property type="match status" value="1"/>
</dbReference>
<dbReference type="GO" id="GO:0005634">
    <property type="term" value="C:nucleus"/>
    <property type="evidence" value="ECO:0007669"/>
    <property type="project" value="TreeGrafter"/>
</dbReference>
<dbReference type="GO" id="GO:0000775">
    <property type="term" value="C:chromosome, centromeric region"/>
    <property type="evidence" value="ECO:0007669"/>
    <property type="project" value="InterPro"/>
</dbReference>
<reference evidence="4" key="1">
    <citation type="submission" date="2025-08" db="UniProtKB">
        <authorList>
            <consortium name="RefSeq"/>
        </authorList>
    </citation>
    <scope>IDENTIFICATION</scope>
</reference>
<evidence type="ECO:0000256" key="1">
    <source>
        <dbReference type="SAM" id="Coils"/>
    </source>
</evidence>
<gene>
    <name evidence="4" type="primary">LOC116220598</name>
</gene>
<keyword evidence="1" id="KW-0175">Coiled coil</keyword>
<proteinExistence type="predicted"/>
<dbReference type="OrthoDB" id="5976950at2759"/>
<feature type="coiled-coil region" evidence="1">
    <location>
        <begin position="54"/>
        <end position="88"/>
    </location>
</feature>
<evidence type="ECO:0000256" key="2">
    <source>
        <dbReference type="SAM" id="MobiDB-lite"/>
    </source>
</evidence>
<accession>A0A6P8F764</accession>